<evidence type="ECO:0000256" key="1">
    <source>
        <dbReference type="SAM" id="Phobius"/>
    </source>
</evidence>
<dbReference type="InParanoid" id="A0A167NF28"/>
<evidence type="ECO:0000256" key="2">
    <source>
        <dbReference type="SAM" id="SignalP"/>
    </source>
</evidence>
<keyword evidence="4" id="KW-1185">Reference proteome</keyword>
<keyword evidence="1" id="KW-0812">Transmembrane</keyword>
<evidence type="ECO:0000313" key="4">
    <source>
        <dbReference type="Proteomes" id="UP000077315"/>
    </source>
</evidence>
<keyword evidence="1" id="KW-1133">Transmembrane helix</keyword>
<dbReference type="VEuPathDB" id="FungiDB:PHYBLDRAFT_59286"/>
<dbReference type="Proteomes" id="UP000077315">
    <property type="component" value="Unassembled WGS sequence"/>
</dbReference>
<feature type="transmembrane region" description="Helical" evidence="1">
    <location>
        <begin position="444"/>
        <end position="465"/>
    </location>
</feature>
<sequence>MPLQRVQFILCIIILTLLPKCYAPPVSQDNNIYTSKLAVVSILRTILLGYMTHIATIRHVAGITIATTPTRLFFALAYPSSGIGTAVGSIHSAFYGDEILGITQYMSILKEYEKEDNVSDANKKESHHQDQVKTISQDSLILTKVYTLDSEEEKYDATKKTLSEKRRIKVVRLRDRLVKDAKTEDIDIDIKKGNNAPYLAAFLHVMGPEKARKIKHCILNDSITIGFNDTNRPGNNGYDCDTEEITITGPGLGCDKQRRVYPSDIRYMTTNMIDQLEGAYNVDDTSYIEIFVTIGQLFFTTVECMDIDGDRWAKVIIIIYTTMSVLQSVSLLALHKQTMAFSIKVDEVEEKSCAEDSKISTETDHRLPSETEDFRNHGAEIVVGLSNILGIIIFLLIGIWADYSIHSTTEWLVISWILSPVILSIAVKLVEILFHCTFDGSNSLVYAISSIPIVCLIAATIIGYLPK</sequence>
<dbReference type="RefSeq" id="XP_018293790.1">
    <property type="nucleotide sequence ID" value="XM_018440467.1"/>
</dbReference>
<name>A0A167NF28_PHYB8</name>
<keyword evidence="1" id="KW-0472">Membrane</keyword>
<feature type="transmembrane region" description="Helical" evidence="1">
    <location>
        <begin position="381"/>
        <end position="401"/>
    </location>
</feature>
<accession>A0A167NF28</accession>
<feature type="transmembrane region" description="Helical" evidence="1">
    <location>
        <begin position="413"/>
        <end position="432"/>
    </location>
</feature>
<dbReference type="EMBL" id="KV440976">
    <property type="protein sequence ID" value="OAD75750.1"/>
    <property type="molecule type" value="Genomic_DNA"/>
</dbReference>
<dbReference type="GeneID" id="29001373"/>
<feature type="transmembrane region" description="Helical" evidence="1">
    <location>
        <begin position="312"/>
        <end position="334"/>
    </location>
</feature>
<evidence type="ECO:0000313" key="3">
    <source>
        <dbReference type="EMBL" id="OAD75750.1"/>
    </source>
</evidence>
<organism evidence="3 4">
    <name type="scientific">Phycomyces blakesleeanus (strain ATCC 8743b / DSM 1359 / FGSC 10004 / NBRC 33097 / NRRL 1555)</name>
    <dbReference type="NCBI Taxonomy" id="763407"/>
    <lineage>
        <taxon>Eukaryota</taxon>
        <taxon>Fungi</taxon>
        <taxon>Fungi incertae sedis</taxon>
        <taxon>Mucoromycota</taxon>
        <taxon>Mucoromycotina</taxon>
        <taxon>Mucoromycetes</taxon>
        <taxon>Mucorales</taxon>
        <taxon>Phycomycetaceae</taxon>
        <taxon>Phycomyces</taxon>
    </lineage>
</organism>
<feature type="chain" id="PRO_5007890721" evidence="2">
    <location>
        <begin position="24"/>
        <end position="467"/>
    </location>
</feature>
<reference evidence="4" key="1">
    <citation type="submission" date="2015-06" db="EMBL/GenBank/DDBJ databases">
        <title>Expansion of signal transduction pathways in fungi by whole-genome duplication.</title>
        <authorList>
            <consortium name="DOE Joint Genome Institute"/>
            <person name="Corrochano L.M."/>
            <person name="Kuo A."/>
            <person name="Marcet-Houben M."/>
            <person name="Polaino S."/>
            <person name="Salamov A."/>
            <person name="Villalobos J.M."/>
            <person name="Alvarez M.I."/>
            <person name="Avalos J."/>
            <person name="Benito E.P."/>
            <person name="Benoit I."/>
            <person name="Burger G."/>
            <person name="Camino L.P."/>
            <person name="Canovas D."/>
            <person name="Cerda-Olmedo E."/>
            <person name="Cheng J.-F."/>
            <person name="Dominguez A."/>
            <person name="Elias M."/>
            <person name="Eslava A.P."/>
            <person name="Glaser F."/>
            <person name="Grimwood J."/>
            <person name="Gutierrez G."/>
            <person name="Heitman J."/>
            <person name="Henrissat B."/>
            <person name="Iturriaga E.A."/>
            <person name="Lang B.F."/>
            <person name="Lavin J.L."/>
            <person name="Lee S."/>
            <person name="Li W."/>
            <person name="Lindquist E."/>
            <person name="Lopez-Garcia S."/>
            <person name="Luque E.M."/>
            <person name="Marcos A.T."/>
            <person name="Martin J."/>
            <person name="McCluskey K."/>
            <person name="Medina H.R."/>
            <person name="Miralles-Duran A."/>
            <person name="Miyazaki A."/>
            <person name="Munoz-Torres E."/>
            <person name="Oguiza J.A."/>
            <person name="Ohm R."/>
            <person name="Olmedo M."/>
            <person name="Orejas M."/>
            <person name="Ortiz-Castellanos L."/>
            <person name="Pisabarro A.G."/>
            <person name="Rodriguez-Romero J."/>
            <person name="Ruiz-Herrera J."/>
            <person name="Ruiz-Vazquez R."/>
            <person name="Sanz C."/>
            <person name="Schackwitz W."/>
            <person name="Schmutz J."/>
            <person name="Shahriari M."/>
            <person name="Shelest E."/>
            <person name="Silva-Franco F."/>
            <person name="Soanes D."/>
            <person name="Syed K."/>
            <person name="Tagua V.G."/>
            <person name="Talbot N.J."/>
            <person name="Thon M."/>
            <person name="De vries R.P."/>
            <person name="Wiebenga A."/>
            <person name="Yadav J.S."/>
            <person name="Braun E.L."/>
            <person name="Baker S."/>
            <person name="Garre V."/>
            <person name="Horwitz B."/>
            <person name="Torres-Martinez S."/>
            <person name="Idnurm A."/>
            <person name="Herrera-Estrella A."/>
            <person name="Gabaldon T."/>
            <person name="Grigoriev I.V."/>
        </authorList>
    </citation>
    <scope>NUCLEOTIDE SEQUENCE [LARGE SCALE GENOMIC DNA]</scope>
    <source>
        <strain evidence="4">NRRL 1555(-)</strain>
    </source>
</reference>
<protein>
    <submittedName>
        <fullName evidence="3">Uncharacterized protein</fullName>
    </submittedName>
</protein>
<feature type="signal peptide" evidence="2">
    <location>
        <begin position="1"/>
        <end position="23"/>
    </location>
</feature>
<proteinExistence type="predicted"/>
<gene>
    <name evidence="3" type="ORF">PHYBLDRAFT_59286</name>
</gene>
<dbReference type="AlphaFoldDB" id="A0A167NF28"/>
<keyword evidence="2" id="KW-0732">Signal</keyword>